<dbReference type="GO" id="GO:0005685">
    <property type="term" value="C:U1 snRNP"/>
    <property type="evidence" value="ECO:0007669"/>
    <property type="project" value="UniProtKB-UniRule"/>
</dbReference>
<dbReference type="STRING" id="1806994.A0A507CDE3"/>
<evidence type="ECO:0000256" key="2">
    <source>
        <dbReference type="ARBA" id="ARBA00022723"/>
    </source>
</evidence>
<dbReference type="GO" id="GO:0030619">
    <property type="term" value="F:U1 snRNA binding"/>
    <property type="evidence" value="ECO:0007669"/>
    <property type="project" value="UniProtKB-UniRule"/>
</dbReference>
<dbReference type="GO" id="GO:0000387">
    <property type="term" value="P:spliceosomal snRNP assembly"/>
    <property type="evidence" value="ECO:0007669"/>
    <property type="project" value="UniProtKB-UniRule"/>
</dbReference>
<protein>
    <recommendedName>
        <fullName evidence="8">U1 small nuclear ribonucleoprotein C</fullName>
        <shortName evidence="8">U1 snRNP C</shortName>
        <shortName evidence="8">U1-C</shortName>
        <shortName evidence="8">U1C</shortName>
    </recommendedName>
</protein>
<evidence type="ECO:0000259" key="10">
    <source>
        <dbReference type="PROSITE" id="PS50171"/>
    </source>
</evidence>
<comment type="subunit">
    <text evidence="8">U1 snRNP is composed of the 7 core Sm proteins B/B', D1, D2, D3, E, F and G that assemble in a heptameric protein ring on the Sm site of the small nuclear RNA to form the core snRNP, and at least 3 U1 snRNP-specific proteins U1-70K, U1-A and U1-C. U1-C interacts with U1 snRNA and the 5' splice-site region of the pre-mRNA.</text>
</comment>
<evidence type="ECO:0000256" key="7">
    <source>
        <dbReference type="ARBA" id="ARBA00023274"/>
    </source>
</evidence>
<dbReference type="OrthoDB" id="76567at2759"/>
<feature type="compositionally biased region" description="Pro residues" evidence="9">
    <location>
        <begin position="195"/>
        <end position="225"/>
    </location>
</feature>
<dbReference type="GO" id="GO:0000395">
    <property type="term" value="P:mRNA 5'-splice site recognition"/>
    <property type="evidence" value="ECO:0007669"/>
    <property type="project" value="UniProtKB-UniRule"/>
</dbReference>
<dbReference type="HAMAP" id="MF_03153">
    <property type="entry name" value="U1_C"/>
    <property type="match status" value="1"/>
</dbReference>
<feature type="region of interest" description="Disordered" evidence="9">
    <location>
        <begin position="82"/>
        <end position="248"/>
    </location>
</feature>
<keyword evidence="5 8" id="KW-0694">RNA-binding</keyword>
<comment type="function">
    <text evidence="8">Component of the spliceosomal U1 snRNP, which is essential for recognition of the pre-mRNA 5' splice-site and the subsequent assembly of the spliceosome. U1-C is directly involved in initial 5' splice-site recognition for both constitutive and regulated alternative splicing. The interaction with the 5' splice-site seems to precede base-pairing between the pre-mRNA and the U1 snRNA. Stimulates commitment or early (E) complex formation by stabilizing the base pairing of the 5' end of the U1 snRNA and the 5' splice-site region.</text>
</comment>
<dbReference type="InterPro" id="IPR013085">
    <property type="entry name" value="U1-CZ_Znf_C2H2"/>
</dbReference>
<keyword evidence="3 8" id="KW-0863">Zinc-finger</keyword>
<evidence type="ECO:0000256" key="6">
    <source>
        <dbReference type="ARBA" id="ARBA00023242"/>
    </source>
</evidence>
<dbReference type="RefSeq" id="XP_031026058.1">
    <property type="nucleotide sequence ID" value="XM_031168096.1"/>
</dbReference>
<keyword evidence="6 8" id="KW-0539">Nucleus</keyword>
<gene>
    <name evidence="11" type="ORF">SmJEL517_g02168</name>
</gene>
<keyword evidence="7 8" id="KW-0687">Ribonucleoprotein</keyword>
<dbReference type="InterPro" id="IPR036236">
    <property type="entry name" value="Znf_C2H2_sf"/>
</dbReference>
<dbReference type="GO" id="GO:0071004">
    <property type="term" value="C:U2-type prespliceosome"/>
    <property type="evidence" value="ECO:0007669"/>
    <property type="project" value="UniProtKB-UniRule"/>
</dbReference>
<comment type="similarity">
    <text evidence="8">Belongs to the U1 small nuclear ribonucleoprotein C family.</text>
</comment>
<dbReference type="InterPro" id="IPR003604">
    <property type="entry name" value="Matrin/U1-like-C_Znf_C2H2"/>
</dbReference>
<evidence type="ECO:0000256" key="9">
    <source>
        <dbReference type="SAM" id="MobiDB-lite"/>
    </source>
</evidence>
<dbReference type="AlphaFoldDB" id="A0A507CDE3"/>
<dbReference type="PROSITE" id="PS50171">
    <property type="entry name" value="ZF_MATRIN"/>
    <property type="match status" value="1"/>
</dbReference>
<feature type="compositionally biased region" description="Pro residues" evidence="9">
    <location>
        <begin position="143"/>
        <end position="169"/>
    </location>
</feature>
<sequence length="248" mass="27158">MQSSDFHVVLSSSSQLRNLRTTAEEMGRYYCDYCDIFLTHDSPSVRKAHNTGWKHRMQVQSYYQGLDPAKIQAIVERLTKAYEGKPGGPDFGFNPTFAPVPQNQQQQQFPFPPGGPPQQGYQQPGYQQRPPPGFQQPGFQGGPPRPPFGFNPQQGPPPGFNMGPPPGMGQPPMMQGNAPMPAWMTNRPPMGAGGPPVPPMGAGAPPPWMMNRPPMPMGGPPPPMPDAIDGKRPSDGNYDDPSKRPRFQ</sequence>
<dbReference type="SUPFAM" id="SSF57667">
    <property type="entry name" value="beta-beta-alpha zinc fingers"/>
    <property type="match status" value="1"/>
</dbReference>
<evidence type="ECO:0000256" key="1">
    <source>
        <dbReference type="ARBA" id="ARBA00004123"/>
    </source>
</evidence>
<evidence type="ECO:0000256" key="4">
    <source>
        <dbReference type="ARBA" id="ARBA00022833"/>
    </source>
</evidence>
<reference evidence="11 12" key="1">
    <citation type="journal article" date="2019" name="Sci. Rep.">
        <title>Comparative genomics of chytrid fungi reveal insights into the obligate biotrophic and pathogenic lifestyle of Synchytrium endobioticum.</title>
        <authorList>
            <person name="van de Vossenberg B.T.L.H."/>
            <person name="Warris S."/>
            <person name="Nguyen H.D.T."/>
            <person name="van Gent-Pelzer M.P.E."/>
            <person name="Joly D.L."/>
            <person name="van de Geest H.C."/>
            <person name="Bonants P.J.M."/>
            <person name="Smith D.S."/>
            <person name="Levesque C.A."/>
            <person name="van der Lee T.A.J."/>
        </authorList>
    </citation>
    <scope>NUCLEOTIDE SEQUENCE [LARGE SCALE GENOMIC DNA]</scope>
    <source>
        <strain evidence="11 12">JEL517</strain>
    </source>
</reference>
<keyword evidence="4 8" id="KW-0862">Zinc</keyword>
<comment type="caution">
    <text evidence="11">The sequence shown here is derived from an EMBL/GenBank/DDBJ whole genome shotgun (WGS) entry which is preliminary data.</text>
</comment>
<dbReference type="Gene3D" id="3.30.160.60">
    <property type="entry name" value="Classic Zinc Finger"/>
    <property type="match status" value="1"/>
</dbReference>
<dbReference type="EMBL" id="QEAO01000008">
    <property type="protein sequence ID" value="TPX35585.1"/>
    <property type="molecule type" value="Genomic_DNA"/>
</dbReference>
<dbReference type="PANTHER" id="PTHR31148:SF1">
    <property type="entry name" value="U1 SMALL NUCLEAR RIBONUCLEOPROTEIN C"/>
    <property type="match status" value="1"/>
</dbReference>
<evidence type="ECO:0000313" key="12">
    <source>
        <dbReference type="Proteomes" id="UP000319731"/>
    </source>
</evidence>
<accession>A0A507CDE3</accession>
<keyword evidence="12" id="KW-1185">Reference proteome</keyword>
<evidence type="ECO:0000256" key="8">
    <source>
        <dbReference type="HAMAP-Rule" id="MF_03153"/>
    </source>
</evidence>
<dbReference type="PANTHER" id="PTHR31148">
    <property type="entry name" value="U1 SMALL NUCLEAR RIBONUCLEOPROTEIN C"/>
    <property type="match status" value="1"/>
</dbReference>
<dbReference type="GO" id="GO:0000243">
    <property type="term" value="C:commitment complex"/>
    <property type="evidence" value="ECO:0007669"/>
    <property type="project" value="UniProtKB-UniRule"/>
</dbReference>
<dbReference type="SMART" id="SM00451">
    <property type="entry name" value="ZnF_U1"/>
    <property type="match status" value="1"/>
</dbReference>
<comment type="subcellular location">
    <subcellularLocation>
        <location evidence="1 8">Nucleus</location>
    </subcellularLocation>
</comment>
<proteinExistence type="inferred from homology"/>
<organism evidence="11 12">
    <name type="scientific">Synchytrium microbalum</name>
    <dbReference type="NCBI Taxonomy" id="1806994"/>
    <lineage>
        <taxon>Eukaryota</taxon>
        <taxon>Fungi</taxon>
        <taxon>Fungi incertae sedis</taxon>
        <taxon>Chytridiomycota</taxon>
        <taxon>Chytridiomycota incertae sedis</taxon>
        <taxon>Chytridiomycetes</taxon>
        <taxon>Synchytriales</taxon>
        <taxon>Synchytriaceae</taxon>
        <taxon>Synchytrium</taxon>
    </lineage>
</organism>
<dbReference type="InterPro" id="IPR017340">
    <property type="entry name" value="U1_snRNP-C"/>
</dbReference>
<evidence type="ECO:0000256" key="3">
    <source>
        <dbReference type="ARBA" id="ARBA00022771"/>
    </source>
</evidence>
<evidence type="ECO:0000256" key="5">
    <source>
        <dbReference type="ARBA" id="ARBA00022884"/>
    </source>
</evidence>
<dbReference type="Proteomes" id="UP000319731">
    <property type="component" value="Unassembled WGS sequence"/>
</dbReference>
<dbReference type="GO" id="GO:0003729">
    <property type="term" value="F:mRNA binding"/>
    <property type="evidence" value="ECO:0007669"/>
    <property type="project" value="UniProtKB-UniRule"/>
</dbReference>
<dbReference type="Pfam" id="PF06220">
    <property type="entry name" value="zf-U1"/>
    <property type="match status" value="1"/>
</dbReference>
<name>A0A507CDE3_9FUNG</name>
<feature type="compositionally biased region" description="Low complexity" evidence="9">
    <location>
        <begin position="118"/>
        <end position="128"/>
    </location>
</feature>
<dbReference type="InterPro" id="IPR000690">
    <property type="entry name" value="Matrin/U1-C_Znf_C2H2"/>
</dbReference>
<evidence type="ECO:0000313" key="11">
    <source>
        <dbReference type="EMBL" id="TPX35585.1"/>
    </source>
</evidence>
<dbReference type="GO" id="GO:0030627">
    <property type="term" value="F:pre-mRNA 5'-splice site binding"/>
    <property type="evidence" value="ECO:0007669"/>
    <property type="project" value="InterPro"/>
</dbReference>
<feature type="domain" description="Matrin-type" evidence="10">
    <location>
        <begin position="29"/>
        <end position="61"/>
    </location>
</feature>
<keyword evidence="2 8" id="KW-0479">Metal-binding</keyword>
<dbReference type="GO" id="GO:0008270">
    <property type="term" value="F:zinc ion binding"/>
    <property type="evidence" value="ECO:0007669"/>
    <property type="project" value="UniProtKB-UniRule"/>
</dbReference>
<dbReference type="GeneID" id="42003393"/>